<dbReference type="VEuPathDB" id="CryptoDB:Cvel_3391"/>
<reference evidence="2" key="1">
    <citation type="submission" date="2014-11" db="EMBL/GenBank/DDBJ databases">
        <authorList>
            <person name="Otto D Thomas"/>
            <person name="Naeem Raeece"/>
        </authorList>
    </citation>
    <scope>NUCLEOTIDE SEQUENCE</scope>
</reference>
<feature type="region of interest" description="Disordered" evidence="1">
    <location>
        <begin position="11"/>
        <end position="35"/>
    </location>
</feature>
<accession>A0A0G4FIT0</accession>
<dbReference type="EMBL" id="CDMZ01000407">
    <property type="protein sequence ID" value="CEM13659.1"/>
    <property type="molecule type" value="Genomic_DNA"/>
</dbReference>
<dbReference type="AlphaFoldDB" id="A0A0G4FIT0"/>
<feature type="compositionally biased region" description="Basic and acidic residues" evidence="1">
    <location>
        <begin position="24"/>
        <end position="35"/>
    </location>
</feature>
<organism evidence="2">
    <name type="scientific">Chromera velia CCMP2878</name>
    <dbReference type="NCBI Taxonomy" id="1169474"/>
    <lineage>
        <taxon>Eukaryota</taxon>
        <taxon>Sar</taxon>
        <taxon>Alveolata</taxon>
        <taxon>Colpodellida</taxon>
        <taxon>Chromeraceae</taxon>
        <taxon>Chromera</taxon>
    </lineage>
</organism>
<evidence type="ECO:0000313" key="2">
    <source>
        <dbReference type="EMBL" id="CEM13659.1"/>
    </source>
</evidence>
<proteinExistence type="predicted"/>
<evidence type="ECO:0000256" key="1">
    <source>
        <dbReference type="SAM" id="MobiDB-lite"/>
    </source>
</evidence>
<sequence length="266" mass="30054">MNIDQAVAQLRSAEASDEANMKVPRADESQRTTKDDIKSIVSGMGNVGGSSFFGIPPCFLPVVVETAQAEARSLNPGAPEPSLDLLSDVWMYFRFFWWVQDRIGKLRHQGMHSHADVIQYFTQQGQGGETSFMNSKERQLLEQLDTDTLTRLARVSLELCKRVEEAFKKVRIEEIDSEMGDVDEYGQTELKRFINFLLRMQTAEGICASLLVSGKHEVEEFVQKNRELGIFHERETAGLDLLFCQALRERGVPAKALEERGLAPLR</sequence>
<protein>
    <submittedName>
        <fullName evidence="2">Uncharacterized protein</fullName>
    </submittedName>
</protein>
<name>A0A0G4FIT0_9ALVE</name>
<gene>
    <name evidence="2" type="ORF">Cvel_3391</name>
</gene>